<feature type="domain" description="Insertion element IS402-like" evidence="1">
    <location>
        <begin position="21"/>
        <end position="94"/>
    </location>
</feature>
<dbReference type="PANTHER" id="PTHR30007:SF0">
    <property type="entry name" value="TRANSPOSASE"/>
    <property type="match status" value="1"/>
</dbReference>
<evidence type="ECO:0000313" key="6">
    <source>
        <dbReference type="EMBL" id="GLI93321.1"/>
    </source>
</evidence>
<dbReference type="EMBL" id="BSEC01000003">
    <property type="protein sequence ID" value="GLI95348.1"/>
    <property type="molecule type" value="Genomic_DNA"/>
</dbReference>
<dbReference type="EMBL" id="BSEC01000002">
    <property type="protein sequence ID" value="GLI95111.1"/>
    <property type="molecule type" value="Genomic_DNA"/>
</dbReference>
<evidence type="ECO:0000313" key="11">
    <source>
        <dbReference type="Proteomes" id="UP001144323"/>
    </source>
</evidence>
<protein>
    <submittedName>
        <fullName evidence="7">Transposase</fullName>
    </submittedName>
</protein>
<dbReference type="EMBL" id="BSEC01000003">
    <property type="protein sequence ID" value="GLI95395.1"/>
    <property type="molecule type" value="Genomic_DNA"/>
</dbReference>
<accession>A0A9W6GVT2</accession>
<dbReference type="EMBL" id="BSEC01000001">
    <property type="protein sequence ID" value="GLI91100.1"/>
    <property type="molecule type" value="Genomic_DNA"/>
</dbReference>
<comment type="caution">
    <text evidence="7">The sequence shown here is derived from an EMBL/GenBank/DDBJ whole genome shotgun (WGS) entry which is preliminary data.</text>
</comment>
<evidence type="ECO:0000313" key="9">
    <source>
        <dbReference type="EMBL" id="GLI95348.1"/>
    </source>
</evidence>
<dbReference type="EMBL" id="BSEC01000001">
    <property type="protein sequence ID" value="GLI93799.1"/>
    <property type="molecule type" value="Genomic_DNA"/>
</dbReference>
<dbReference type="InterPro" id="IPR025161">
    <property type="entry name" value="IS402-like_dom"/>
</dbReference>
<dbReference type="EMBL" id="BSEC01000001">
    <property type="protein sequence ID" value="GLI93321.1"/>
    <property type="molecule type" value="Genomic_DNA"/>
</dbReference>
<evidence type="ECO:0000313" key="4">
    <source>
        <dbReference type="EMBL" id="GLI91115.1"/>
    </source>
</evidence>
<dbReference type="AlphaFoldDB" id="A0A9W6GVT2"/>
<evidence type="ECO:0000313" key="7">
    <source>
        <dbReference type="EMBL" id="GLI93799.1"/>
    </source>
</evidence>
<dbReference type="Proteomes" id="UP001144323">
    <property type="component" value="Unassembled WGS sequence"/>
</dbReference>
<dbReference type="EMBL" id="BSEC01000001">
    <property type="protein sequence ID" value="GLI91041.1"/>
    <property type="molecule type" value="Genomic_DNA"/>
</dbReference>
<evidence type="ECO:0000313" key="10">
    <source>
        <dbReference type="EMBL" id="GLI95395.1"/>
    </source>
</evidence>
<dbReference type="PANTHER" id="PTHR30007">
    <property type="entry name" value="PHP DOMAIN PROTEIN"/>
    <property type="match status" value="1"/>
</dbReference>
<dbReference type="NCBIfam" id="NF033580">
    <property type="entry name" value="transpos_IS5_3"/>
    <property type="match status" value="1"/>
</dbReference>
<evidence type="ECO:0000313" key="8">
    <source>
        <dbReference type="EMBL" id="GLI95111.1"/>
    </source>
</evidence>
<dbReference type="EMBL" id="BSEC01000001">
    <property type="protein sequence ID" value="GLI92326.1"/>
    <property type="molecule type" value="Genomic_DNA"/>
</dbReference>
<organism evidence="7 11">
    <name type="scientific">Methylocystis echinoides</name>
    <dbReference type="NCBI Taxonomy" id="29468"/>
    <lineage>
        <taxon>Bacteria</taxon>
        <taxon>Pseudomonadati</taxon>
        <taxon>Pseudomonadota</taxon>
        <taxon>Alphaproteobacteria</taxon>
        <taxon>Hyphomicrobiales</taxon>
        <taxon>Methylocystaceae</taxon>
        <taxon>Methylocystis</taxon>
    </lineage>
</organism>
<evidence type="ECO:0000259" key="1">
    <source>
        <dbReference type="Pfam" id="PF13340"/>
    </source>
</evidence>
<gene>
    <name evidence="2" type="ORF">LMG27198_00330</name>
    <name evidence="3" type="ORF">LMG27198_00920</name>
    <name evidence="4" type="ORF">LMG27198_01070</name>
    <name evidence="5" type="ORF">LMG27198_13180</name>
    <name evidence="6" type="ORF">LMG27198_23130</name>
    <name evidence="7" type="ORF">LMG27198_27910</name>
    <name evidence="8" type="ORF">LMG27198_41030</name>
    <name evidence="9" type="ORF">LMG27198_43400</name>
    <name evidence="10" type="ORF">LMG27198_43870</name>
</gene>
<name>A0A9W6GVT2_9HYPH</name>
<dbReference type="EMBL" id="BSEC01000001">
    <property type="protein sequence ID" value="GLI91115.1"/>
    <property type="molecule type" value="Genomic_DNA"/>
</dbReference>
<keyword evidence="11" id="KW-1185">Reference proteome</keyword>
<sequence length="153" mass="17361">MWTKENRARYDRSKLRYPSDLTDAEWGFVGPLIPPARRGGGKRRVNMREVINGLMYVLSTGCQWRAIPKDFPPKSTVYGYFDLWTYDGTLERIHHVLYVMCREAEGREASPTAAVIDSQSVKSAEKGGAISIPMAMTRARRSKARSDIFLSTL</sequence>
<proteinExistence type="predicted"/>
<evidence type="ECO:0000313" key="5">
    <source>
        <dbReference type="EMBL" id="GLI92326.1"/>
    </source>
</evidence>
<evidence type="ECO:0000313" key="2">
    <source>
        <dbReference type="EMBL" id="GLI91041.1"/>
    </source>
</evidence>
<evidence type="ECO:0000313" key="3">
    <source>
        <dbReference type="EMBL" id="GLI91100.1"/>
    </source>
</evidence>
<reference evidence="7" key="1">
    <citation type="journal article" date="2023" name="Int. J. Syst. Evol. Microbiol.">
        <title>Methylocystis iwaonis sp. nov., a type II methane-oxidizing bacterium from surface soil of a rice paddy field in Japan, and emended description of the genus Methylocystis (ex Whittenbury et al. 1970) Bowman et al. 1993.</title>
        <authorList>
            <person name="Kaise H."/>
            <person name="Sawadogo J.B."/>
            <person name="Alam M.S."/>
            <person name="Ueno C."/>
            <person name="Dianou D."/>
            <person name="Shinjo R."/>
            <person name="Asakawa S."/>
        </authorList>
    </citation>
    <scope>NUCLEOTIDE SEQUENCE</scope>
    <source>
        <strain evidence="7">LMG27198</strain>
    </source>
</reference>
<dbReference type="Pfam" id="PF13340">
    <property type="entry name" value="DUF4096"/>
    <property type="match status" value="1"/>
</dbReference>